<gene>
    <name evidence="2" type="ORF">MM415A00136_0049</name>
    <name evidence="1" type="ORF">MM415B00397_0064</name>
</gene>
<accession>A0A6M3J912</accession>
<organism evidence="1">
    <name type="scientific">viral metagenome</name>
    <dbReference type="NCBI Taxonomy" id="1070528"/>
    <lineage>
        <taxon>unclassified sequences</taxon>
        <taxon>metagenomes</taxon>
        <taxon>organismal metagenomes</taxon>
    </lineage>
</organism>
<name>A0A6M3J912_9ZZZZ</name>
<proteinExistence type="predicted"/>
<reference evidence="1" key="1">
    <citation type="submission" date="2020-03" db="EMBL/GenBank/DDBJ databases">
        <title>The deep terrestrial virosphere.</title>
        <authorList>
            <person name="Holmfeldt K."/>
            <person name="Nilsson E."/>
            <person name="Simone D."/>
            <person name="Lopez-Fernandez M."/>
            <person name="Wu X."/>
            <person name="de Brujin I."/>
            <person name="Lundin D."/>
            <person name="Andersson A."/>
            <person name="Bertilsson S."/>
            <person name="Dopson M."/>
        </authorList>
    </citation>
    <scope>NUCLEOTIDE SEQUENCE</scope>
    <source>
        <strain evidence="2">MM415A00136</strain>
        <strain evidence="1">MM415B00397</strain>
    </source>
</reference>
<evidence type="ECO:0000313" key="2">
    <source>
        <dbReference type="EMBL" id="QJI05167.1"/>
    </source>
</evidence>
<dbReference type="EMBL" id="MT145195">
    <property type="protein sequence ID" value="QJI05167.1"/>
    <property type="molecule type" value="Genomic_DNA"/>
</dbReference>
<dbReference type="AlphaFoldDB" id="A0A6M3J912"/>
<protein>
    <submittedName>
        <fullName evidence="1">Uncharacterized protein</fullName>
    </submittedName>
</protein>
<sequence>MKPKEKKIEIKAMMEDDMFKTLEKWGYMGALKDGYITCPCGEVITEDNLAGIKSKDGKVVFLHSITCDA</sequence>
<evidence type="ECO:0000313" key="1">
    <source>
        <dbReference type="EMBL" id="QJA65452.1"/>
    </source>
</evidence>
<dbReference type="EMBL" id="MT141538">
    <property type="protein sequence ID" value="QJA65452.1"/>
    <property type="molecule type" value="Genomic_DNA"/>
</dbReference>